<reference evidence="2 3" key="1">
    <citation type="submission" date="2021-03" db="EMBL/GenBank/DDBJ databases">
        <title>Genomic Encyclopedia of Type Strains, Phase IV (KMG-IV): sequencing the most valuable type-strain genomes for metagenomic binning, comparative biology and taxonomic classification.</title>
        <authorList>
            <person name="Goeker M."/>
        </authorList>
    </citation>
    <scope>NUCLEOTIDE SEQUENCE [LARGE SCALE GENOMIC DNA]</scope>
    <source>
        <strain evidence="2 3">DSM 26048</strain>
    </source>
</reference>
<organism evidence="2 3">
    <name type="scientific">Paenibacillus eucommiae</name>
    <dbReference type="NCBI Taxonomy" id="1355755"/>
    <lineage>
        <taxon>Bacteria</taxon>
        <taxon>Bacillati</taxon>
        <taxon>Bacillota</taxon>
        <taxon>Bacilli</taxon>
        <taxon>Bacillales</taxon>
        <taxon>Paenibacillaceae</taxon>
        <taxon>Paenibacillus</taxon>
    </lineage>
</organism>
<dbReference type="GO" id="GO:0032259">
    <property type="term" value="P:methylation"/>
    <property type="evidence" value="ECO:0007669"/>
    <property type="project" value="UniProtKB-KW"/>
</dbReference>
<dbReference type="Proteomes" id="UP001519287">
    <property type="component" value="Unassembled WGS sequence"/>
</dbReference>
<dbReference type="Pfam" id="PF01636">
    <property type="entry name" value="APH"/>
    <property type="match status" value="1"/>
</dbReference>
<feature type="domain" description="Aminoglycoside phosphotransferase" evidence="1">
    <location>
        <begin position="7"/>
        <end position="60"/>
    </location>
</feature>
<name>A0ABS4J3C0_9BACL</name>
<keyword evidence="2" id="KW-0489">Methyltransferase</keyword>
<evidence type="ECO:0000313" key="3">
    <source>
        <dbReference type="Proteomes" id="UP001519287"/>
    </source>
</evidence>
<dbReference type="GO" id="GO:0008168">
    <property type="term" value="F:methyltransferase activity"/>
    <property type="evidence" value="ECO:0007669"/>
    <property type="project" value="UniProtKB-KW"/>
</dbReference>
<protein>
    <submittedName>
        <fullName evidence="2">Site-specific DNA-adenine methylase</fullName>
    </submittedName>
</protein>
<dbReference type="Gene3D" id="1.10.510.10">
    <property type="entry name" value="Transferase(Phosphotransferase) domain 1"/>
    <property type="match status" value="1"/>
</dbReference>
<sequence length="129" mass="14955">MEELAGLLQSRKIPYVICHADLHPANLIRDQAGNVFVIDWDEVMFAPKERDFIFVRPPHADAFFQGYGTAEFDEKALTYYRLERDIQDLIECARNVYIRDDFDLGEETKADAVKLFQDILAAKELNSLR</sequence>
<dbReference type="EMBL" id="JAGGLB010000024">
    <property type="protein sequence ID" value="MBP1994328.1"/>
    <property type="molecule type" value="Genomic_DNA"/>
</dbReference>
<dbReference type="InterPro" id="IPR011009">
    <property type="entry name" value="Kinase-like_dom_sf"/>
</dbReference>
<keyword evidence="3" id="KW-1185">Reference proteome</keyword>
<accession>A0ABS4J3C0</accession>
<keyword evidence="2" id="KW-0808">Transferase</keyword>
<comment type="caution">
    <text evidence="2">The sequence shown here is derived from an EMBL/GenBank/DDBJ whole genome shotgun (WGS) entry which is preliminary data.</text>
</comment>
<dbReference type="Gene3D" id="1.20.58.840">
    <property type="match status" value="1"/>
</dbReference>
<gene>
    <name evidence="2" type="ORF">J2Z66_005964</name>
</gene>
<dbReference type="InterPro" id="IPR002575">
    <property type="entry name" value="Aminoglycoside_PTrfase"/>
</dbReference>
<dbReference type="SUPFAM" id="SSF56112">
    <property type="entry name" value="Protein kinase-like (PK-like)"/>
    <property type="match status" value="1"/>
</dbReference>
<proteinExistence type="predicted"/>
<evidence type="ECO:0000313" key="2">
    <source>
        <dbReference type="EMBL" id="MBP1994328.1"/>
    </source>
</evidence>
<evidence type="ECO:0000259" key="1">
    <source>
        <dbReference type="Pfam" id="PF01636"/>
    </source>
</evidence>